<comment type="caution">
    <text evidence="4">The sequence shown here is derived from an EMBL/GenBank/DDBJ whole genome shotgun (WGS) entry which is preliminary data.</text>
</comment>
<accession>A0A7W7SLH4</accession>
<evidence type="ECO:0000313" key="5">
    <source>
        <dbReference type="Proteomes" id="UP000578819"/>
    </source>
</evidence>
<dbReference type="PANTHER" id="PTHR32401:SF48">
    <property type="entry name" value="LEGUME LECTIN DOMAIN-CONTAINING PROTEIN"/>
    <property type="match status" value="1"/>
</dbReference>
<sequence>MAKEETAAEPTSPAVDPVAKPEPRQRTGEPAVRSDVRRVSGPPAPRWTAWLPSIAMVAVTAVAGWVIVVKLPGWLEPEPQALPSITQSAEPTPPAGPDASDAPQDIQRIDYRSFTNPTGLTFTGGAAHAGAAVRLAEGSGQHGAMWSAMTLNPARSFSTAFRFTSTGRSGTLSFVLRTQEVASAEPLDQLVPRMSVDFMVDGPTGSADAVTVISARNSRPTMLGSANPGVDLDGGPVTVWIDYLAERQSLRVYASTGTGKPTAPVLTATVKLGTTLGKGPAYAGFIASTADAAGAHEMLAWHLSPPAARS</sequence>
<dbReference type="Pfam" id="PF00139">
    <property type="entry name" value="Lectin_legB"/>
    <property type="match status" value="1"/>
</dbReference>
<dbReference type="AlphaFoldDB" id="A0A7W7SLH4"/>
<gene>
    <name evidence="4" type="ORF">FHR38_000667</name>
</gene>
<proteinExistence type="predicted"/>
<organism evidence="4 5">
    <name type="scientific">Micromonospora polyrhachis</name>
    <dbReference type="NCBI Taxonomy" id="1282883"/>
    <lineage>
        <taxon>Bacteria</taxon>
        <taxon>Bacillati</taxon>
        <taxon>Actinomycetota</taxon>
        <taxon>Actinomycetes</taxon>
        <taxon>Micromonosporales</taxon>
        <taxon>Micromonosporaceae</taxon>
        <taxon>Micromonospora</taxon>
    </lineage>
</organism>
<dbReference type="SUPFAM" id="SSF49899">
    <property type="entry name" value="Concanavalin A-like lectins/glucanases"/>
    <property type="match status" value="1"/>
</dbReference>
<feature type="region of interest" description="Disordered" evidence="1">
    <location>
        <begin position="1"/>
        <end position="42"/>
    </location>
</feature>
<dbReference type="InterPro" id="IPR013320">
    <property type="entry name" value="ConA-like_dom_sf"/>
</dbReference>
<evidence type="ECO:0000313" key="4">
    <source>
        <dbReference type="EMBL" id="MBB4956934.1"/>
    </source>
</evidence>
<dbReference type="Proteomes" id="UP000578819">
    <property type="component" value="Unassembled WGS sequence"/>
</dbReference>
<keyword evidence="5" id="KW-1185">Reference proteome</keyword>
<dbReference type="InterPro" id="IPR001220">
    <property type="entry name" value="Legume_lectin_dom"/>
</dbReference>
<reference evidence="4 5" key="1">
    <citation type="submission" date="2020-08" db="EMBL/GenBank/DDBJ databases">
        <title>Sequencing the genomes of 1000 actinobacteria strains.</title>
        <authorList>
            <person name="Klenk H.-P."/>
        </authorList>
    </citation>
    <scope>NUCLEOTIDE SEQUENCE [LARGE SCALE GENOMIC DNA]</scope>
    <source>
        <strain evidence="4 5">DSM 45886</strain>
    </source>
</reference>
<keyword evidence="2" id="KW-0472">Membrane</keyword>
<feature type="domain" description="Legume lectin" evidence="3">
    <location>
        <begin position="233"/>
        <end position="304"/>
    </location>
</feature>
<evidence type="ECO:0000256" key="2">
    <source>
        <dbReference type="SAM" id="Phobius"/>
    </source>
</evidence>
<evidence type="ECO:0000256" key="1">
    <source>
        <dbReference type="SAM" id="MobiDB-lite"/>
    </source>
</evidence>
<dbReference type="EMBL" id="JACHJW010000001">
    <property type="protein sequence ID" value="MBB4956934.1"/>
    <property type="molecule type" value="Genomic_DNA"/>
</dbReference>
<dbReference type="RefSeq" id="WP_184532637.1">
    <property type="nucleotide sequence ID" value="NZ_JACHJW010000001.1"/>
</dbReference>
<dbReference type="Gene3D" id="2.60.120.200">
    <property type="match status" value="1"/>
</dbReference>
<dbReference type="PANTHER" id="PTHR32401">
    <property type="entry name" value="CONCANAVALIN A-LIKE LECTIN FAMILY PROTEIN"/>
    <property type="match status" value="1"/>
</dbReference>
<keyword evidence="2" id="KW-1133">Transmembrane helix</keyword>
<name>A0A7W7SLH4_9ACTN</name>
<keyword evidence="2" id="KW-0812">Transmembrane</keyword>
<protein>
    <recommendedName>
        <fullName evidence="3">Legume lectin domain-containing protein</fullName>
    </recommendedName>
</protein>
<evidence type="ECO:0000259" key="3">
    <source>
        <dbReference type="Pfam" id="PF00139"/>
    </source>
</evidence>
<feature type="transmembrane region" description="Helical" evidence="2">
    <location>
        <begin position="47"/>
        <end position="68"/>
    </location>
</feature>
<dbReference type="GO" id="GO:0030246">
    <property type="term" value="F:carbohydrate binding"/>
    <property type="evidence" value="ECO:0007669"/>
    <property type="project" value="InterPro"/>
</dbReference>
<feature type="region of interest" description="Disordered" evidence="1">
    <location>
        <begin position="84"/>
        <end position="103"/>
    </location>
</feature>
<feature type="compositionally biased region" description="Basic and acidic residues" evidence="1">
    <location>
        <begin position="19"/>
        <end position="38"/>
    </location>
</feature>
<dbReference type="InterPro" id="IPR050258">
    <property type="entry name" value="Leguminous_Lectin"/>
</dbReference>